<dbReference type="Proteomes" id="UP000605846">
    <property type="component" value="Unassembled WGS sequence"/>
</dbReference>
<comment type="caution">
    <text evidence="2">The sequence shown here is derived from an EMBL/GenBank/DDBJ whole genome shotgun (WGS) entry which is preliminary data.</text>
</comment>
<keyword evidence="3" id="KW-1185">Reference proteome</keyword>
<proteinExistence type="predicted"/>
<dbReference type="AlphaFoldDB" id="A0A8H7BJE2"/>
<accession>A0A8H7BJE2</accession>
<feature type="non-terminal residue" evidence="2">
    <location>
        <position position="115"/>
    </location>
</feature>
<protein>
    <submittedName>
        <fullName evidence="2">Uncharacterized protein</fullName>
    </submittedName>
</protein>
<reference evidence="2" key="1">
    <citation type="submission" date="2020-01" db="EMBL/GenBank/DDBJ databases">
        <title>Genome Sequencing of Three Apophysomyces-Like Fungal Strains Confirms a Novel Fungal Genus in the Mucoromycota with divergent Burkholderia-like Endosymbiotic Bacteria.</title>
        <authorList>
            <person name="Stajich J.E."/>
            <person name="Macias A.M."/>
            <person name="Carter-House D."/>
            <person name="Lovett B."/>
            <person name="Kasson L.R."/>
            <person name="Berry K."/>
            <person name="Grigoriev I."/>
            <person name="Chang Y."/>
            <person name="Spatafora J."/>
            <person name="Kasson M.T."/>
        </authorList>
    </citation>
    <scope>NUCLEOTIDE SEQUENCE</scope>
    <source>
        <strain evidence="2">NRRL A-21654</strain>
    </source>
</reference>
<gene>
    <name evidence="2" type="ORF">EC973_007883</name>
</gene>
<organism evidence="2 3">
    <name type="scientific">Apophysomyces ossiformis</name>
    <dbReference type="NCBI Taxonomy" id="679940"/>
    <lineage>
        <taxon>Eukaryota</taxon>
        <taxon>Fungi</taxon>
        <taxon>Fungi incertae sedis</taxon>
        <taxon>Mucoromycota</taxon>
        <taxon>Mucoromycotina</taxon>
        <taxon>Mucoromycetes</taxon>
        <taxon>Mucorales</taxon>
        <taxon>Mucorineae</taxon>
        <taxon>Mucoraceae</taxon>
        <taxon>Apophysomyces</taxon>
    </lineage>
</organism>
<feature type="region of interest" description="Disordered" evidence="1">
    <location>
        <begin position="93"/>
        <end position="115"/>
    </location>
</feature>
<evidence type="ECO:0000313" key="3">
    <source>
        <dbReference type="Proteomes" id="UP000605846"/>
    </source>
</evidence>
<dbReference type="OrthoDB" id="2283435at2759"/>
<dbReference type="EMBL" id="JABAYA010000612">
    <property type="protein sequence ID" value="KAF7720519.1"/>
    <property type="molecule type" value="Genomic_DNA"/>
</dbReference>
<evidence type="ECO:0000313" key="2">
    <source>
        <dbReference type="EMBL" id="KAF7720519.1"/>
    </source>
</evidence>
<name>A0A8H7BJE2_9FUNG</name>
<evidence type="ECO:0000256" key="1">
    <source>
        <dbReference type="SAM" id="MobiDB-lite"/>
    </source>
</evidence>
<sequence>MALDSSIGSRPPRPTEWKKYWNADIAIAAATRDRCYRRWRRAIGIDKVLWWNRHQEAVTIFRSAVKTAKRASWHAYCHSLEVNFEKATSKIKSLRRRHNAQHSFSHPDGPQAAAE</sequence>